<organism evidence="7 8">
    <name type="scientific">Apiospora marii</name>
    <dbReference type="NCBI Taxonomy" id="335849"/>
    <lineage>
        <taxon>Eukaryota</taxon>
        <taxon>Fungi</taxon>
        <taxon>Dikarya</taxon>
        <taxon>Ascomycota</taxon>
        <taxon>Pezizomycotina</taxon>
        <taxon>Sordariomycetes</taxon>
        <taxon>Xylariomycetidae</taxon>
        <taxon>Amphisphaeriales</taxon>
        <taxon>Apiosporaceae</taxon>
        <taxon>Apiospora</taxon>
    </lineage>
</organism>
<feature type="transmembrane region" description="Helical" evidence="6">
    <location>
        <begin position="24"/>
        <end position="45"/>
    </location>
</feature>
<evidence type="ECO:0000313" key="8">
    <source>
        <dbReference type="Proteomes" id="UP001396898"/>
    </source>
</evidence>
<accession>A0ABR1RST7</accession>
<dbReference type="PANTHER" id="PTHR31465">
    <property type="entry name" value="PROTEIN RTA1-RELATED"/>
    <property type="match status" value="1"/>
</dbReference>
<keyword evidence="2 6" id="KW-0812">Transmembrane</keyword>
<keyword evidence="8" id="KW-1185">Reference proteome</keyword>
<dbReference type="EMBL" id="JAQQWI010000010">
    <property type="protein sequence ID" value="KAK8017957.1"/>
    <property type="molecule type" value="Genomic_DNA"/>
</dbReference>
<evidence type="ECO:0000256" key="6">
    <source>
        <dbReference type="SAM" id="Phobius"/>
    </source>
</evidence>
<dbReference type="Proteomes" id="UP001396898">
    <property type="component" value="Unassembled WGS sequence"/>
</dbReference>
<feature type="region of interest" description="Disordered" evidence="5">
    <location>
        <begin position="307"/>
        <end position="346"/>
    </location>
</feature>
<gene>
    <name evidence="7" type="ORF">PG991_007147</name>
</gene>
<evidence type="ECO:0000256" key="1">
    <source>
        <dbReference type="ARBA" id="ARBA00004141"/>
    </source>
</evidence>
<evidence type="ECO:0000256" key="5">
    <source>
        <dbReference type="SAM" id="MobiDB-lite"/>
    </source>
</evidence>
<reference evidence="7 8" key="1">
    <citation type="submission" date="2023-01" db="EMBL/GenBank/DDBJ databases">
        <title>Analysis of 21 Apiospora genomes using comparative genomics revels a genus with tremendous synthesis potential of carbohydrate active enzymes and secondary metabolites.</title>
        <authorList>
            <person name="Sorensen T."/>
        </authorList>
    </citation>
    <scope>NUCLEOTIDE SEQUENCE [LARGE SCALE GENOMIC DNA]</scope>
    <source>
        <strain evidence="7 8">CBS 20057</strain>
    </source>
</reference>
<feature type="transmembrane region" description="Helical" evidence="6">
    <location>
        <begin position="156"/>
        <end position="189"/>
    </location>
</feature>
<evidence type="ECO:0000256" key="4">
    <source>
        <dbReference type="ARBA" id="ARBA00023136"/>
    </source>
</evidence>
<dbReference type="Pfam" id="PF04479">
    <property type="entry name" value="RTA1"/>
    <property type="match status" value="1"/>
</dbReference>
<dbReference type="PANTHER" id="PTHR31465:SF9">
    <property type="entry name" value="SPHINGOID LONG-CHAIN BASE TRANSPORTER RSB1"/>
    <property type="match status" value="1"/>
</dbReference>
<feature type="transmembrane region" description="Helical" evidence="6">
    <location>
        <begin position="52"/>
        <end position="73"/>
    </location>
</feature>
<feature type="compositionally biased region" description="Polar residues" evidence="5">
    <location>
        <begin position="311"/>
        <end position="340"/>
    </location>
</feature>
<protein>
    <submittedName>
        <fullName evidence="7">Uncharacterized protein</fullName>
    </submittedName>
</protein>
<comment type="subcellular location">
    <subcellularLocation>
        <location evidence="1">Membrane</location>
        <topology evidence="1">Multi-pass membrane protein</topology>
    </subcellularLocation>
</comment>
<dbReference type="InterPro" id="IPR007568">
    <property type="entry name" value="RTA1"/>
</dbReference>
<keyword evidence="4 6" id="KW-0472">Membrane</keyword>
<evidence type="ECO:0000256" key="3">
    <source>
        <dbReference type="ARBA" id="ARBA00022989"/>
    </source>
</evidence>
<name>A0ABR1RST7_9PEZI</name>
<feature type="transmembrane region" description="Helical" evidence="6">
    <location>
        <begin position="85"/>
        <end position="107"/>
    </location>
</feature>
<feature type="transmembrane region" description="Helical" evidence="6">
    <location>
        <begin position="249"/>
        <end position="268"/>
    </location>
</feature>
<sequence>MVVTTGNCSTAAGCSETLLHKPSLAGSAVFLAVFAILIPIAFALGVRYQTSVFATIIITGLALEVLGYIGRLLLAVDDASTHTDFILFLVGTILGPTIISLALFRLLPPIVATYGDGFRAWRPQWHNSVFYAFTAVSAVLQVAGAVMATVPTNANAIHIGIRLLVAGLAIHLSSILLFALLGLRFALAVHQRKDILHASKLTAHNTQRFRTFLIGLSLAVLLLAIRAIYRIVPVSEGFGSSLAQDEVLFLVLDGVMVAVAAVAALASFPGRLLGTTLPSATIQERRFASRPERPYPTAPVQLQPAYAPTHYRQSIKSSKSYSPRQNPSPRKYNSPQQNMVDSEALW</sequence>
<proteinExistence type="predicted"/>
<comment type="caution">
    <text evidence="7">The sequence shown here is derived from an EMBL/GenBank/DDBJ whole genome shotgun (WGS) entry which is preliminary data.</text>
</comment>
<feature type="transmembrane region" description="Helical" evidence="6">
    <location>
        <begin position="209"/>
        <end position="229"/>
    </location>
</feature>
<evidence type="ECO:0000313" key="7">
    <source>
        <dbReference type="EMBL" id="KAK8017957.1"/>
    </source>
</evidence>
<evidence type="ECO:0000256" key="2">
    <source>
        <dbReference type="ARBA" id="ARBA00022692"/>
    </source>
</evidence>
<feature type="transmembrane region" description="Helical" evidence="6">
    <location>
        <begin position="128"/>
        <end position="150"/>
    </location>
</feature>
<keyword evidence="3 6" id="KW-1133">Transmembrane helix</keyword>